<keyword evidence="6" id="KW-1185">Reference proteome</keyword>
<dbReference type="InterPro" id="IPR036179">
    <property type="entry name" value="Ig-like_dom_sf"/>
</dbReference>
<organism evidence="6 7">
    <name type="scientific">Pundamilia nyererei</name>
    <dbReference type="NCBI Taxonomy" id="303518"/>
    <lineage>
        <taxon>Eukaryota</taxon>
        <taxon>Metazoa</taxon>
        <taxon>Chordata</taxon>
        <taxon>Craniata</taxon>
        <taxon>Vertebrata</taxon>
        <taxon>Euteleostomi</taxon>
        <taxon>Actinopterygii</taxon>
        <taxon>Neopterygii</taxon>
        <taxon>Teleostei</taxon>
        <taxon>Neoteleostei</taxon>
        <taxon>Acanthomorphata</taxon>
        <taxon>Ovalentaria</taxon>
        <taxon>Cichlomorphae</taxon>
        <taxon>Cichliformes</taxon>
        <taxon>Cichlidae</taxon>
        <taxon>African cichlids</taxon>
        <taxon>Pseudocrenilabrinae</taxon>
        <taxon>Haplochromini</taxon>
        <taxon>Pundamilia</taxon>
    </lineage>
</organism>
<keyword evidence="3" id="KW-0393">Immunoglobulin domain</keyword>
<dbReference type="GO" id="GO:0005102">
    <property type="term" value="F:signaling receptor binding"/>
    <property type="evidence" value="ECO:0007669"/>
    <property type="project" value="TreeGrafter"/>
</dbReference>
<protein>
    <submittedName>
        <fullName evidence="7">Butyrophilin subfamily 1 member A1-like</fullName>
    </submittedName>
</protein>
<feature type="signal peptide" evidence="4">
    <location>
        <begin position="1"/>
        <end position="39"/>
    </location>
</feature>
<keyword evidence="2" id="KW-0472">Membrane</keyword>
<dbReference type="Pfam" id="PF07686">
    <property type="entry name" value="V-set"/>
    <property type="match status" value="1"/>
</dbReference>
<dbReference type="GO" id="GO:0050852">
    <property type="term" value="P:T cell receptor signaling pathway"/>
    <property type="evidence" value="ECO:0007669"/>
    <property type="project" value="TreeGrafter"/>
</dbReference>
<dbReference type="GeneID" id="102214978"/>
<comment type="subcellular location">
    <subcellularLocation>
        <location evidence="1">Membrane</location>
    </subcellularLocation>
</comment>
<dbReference type="SUPFAM" id="SSF48726">
    <property type="entry name" value="Immunoglobulin"/>
    <property type="match status" value="1"/>
</dbReference>
<dbReference type="InterPro" id="IPR013106">
    <property type="entry name" value="Ig_V-set"/>
</dbReference>
<dbReference type="InterPro" id="IPR050504">
    <property type="entry name" value="IgSF_BTN/MOG"/>
</dbReference>
<dbReference type="InterPro" id="IPR013783">
    <property type="entry name" value="Ig-like_fold"/>
</dbReference>
<dbReference type="Gene3D" id="2.60.40.10">
    <property type="entry name" value="Immunoglobulins"/>
    <property type="match status" value="1"/>
</dbReference>
<evidence type="ECO:0000259" key="5">
    <source>
        <dbReference type="PROSITE" id="PS50835"/>
    </source>
</evidence>
<dbReference type="RefSeq" id="XP_005732780.1">
    <property type="nucleotide sequence ID" value="XM_005732723.1"/>
</dbReference>
<name>A0A9Y3VH74_9CICH</name>
<dbReference type="AlphaFoldDB" id="A0A9Y3VH74"/>
<dbReference type="PANTHER" id="PTHR24100">
    <property type="entry name" value="BUTYROPHILIN"/>
    <property type="match status" value="1"/>
</dbReference>
<accession>A0A9Y3VH74</accession>
<reference evidence="7" key="1">
    <citation type="submission" date="2025-08" db="UniProtKB">
        <authorList>
            <consortium name="RefSeq"/>
        </authorList>
    </citation>
    <scope>IDENTIFICATION</scope>
</reference>
<evidence type="ECO:0000313" key="7">
    <source>
        <dbReference type="RefSeq" id="XP_005732780.1"/>
    </source>
</evidence>
<keyword evidence="4" id="KW-0732">Signal</keyword>
<dbReference type="SMART" id="SM00409">
    <property type="entry name" value="IG"/>
    <property type="match status" value="1"/>
</dbReference>
<sequence>MIFTARSILSPQRSCKNLSKMCLQICIWLSLALTSIVDAVDCKNIICSLGQQVILPCNAPGNMVVLALQWSRRDLTEYVLHYRDDQLDPDDQDPSYTGRVNLTNTHMQNGDFSMILMNMTTADIGTYECIAFQRRPGMDSEILSIVNLNVSQSDEGSRNGVSRGAATGRNHLGLIVSLSVIQGSFWWLVFS</sequence>
<gene>
    <name evidence="7" type="primary">LOC102214978</name>
</gene>
<evidence type="ECO:0000256" key="1">
    <source>
        <dbReference type="ARBA" id="ARBA00004370"/>
    </source>
</evidence>
<evidence type="ECO:0000313" key="6">
    <source>
        <dbReference type="Proteomes" id="UP000695023"/>
    </source>
</evidence>
<evidence type="ECO:0000256" key="4">
    <source>
        <dbReference type="SAM" id="SignalP"/>
    </source>
</evidence>
<evidence type="ECO:0000256" key="3">
    <source>
        <dbReference type="ARBA" id="ARBA00023319"/>
    </source>
</evidence>
<dbReference type="GO" id="GO:0001817">
    <property type="term" value="P:regulation of cytokine production"/>
    <property type="evidence" value="ECO:0007669"/>
    <property type="project" value="TreeGrafter"/>
</dbReference>
<evidence type="ECO:0000256" key="2">
    <source>
        <dbReference type="ARBA" id="ARBA00023136"/>
    </source>
</evidence>
<proteinExistence type="predicted"/>
<dbReference type="Proteomes" id="UP000695023">
    <property type="component" value="Unplaced"/>
</dbReference>
<feature type="chain" id="PRO_5041203065" evidence="4">
    <location>
        <begin position="40"/>
        <end position="191"/>
    </location>
</feature>
<dbReference type="PANTHER" id="PTHR24100:SF151">
    <property type="entry name" value="ICOS LIGAND"/>
    <property type="match status" value="1"/>
</dbReference>
<dbReference type="GO" id="GO:0009897">
    <property type="term" value="C:external side of plasma membrane"/>
    <property type="evidence" value="ECO:0007669"/>
    <property type="project" value="TreeGrafter"/>
</dbReference>
<feature type="domain" description="Ig-like" evidence="5">
    <location>
        <begin position="50"/>
        <end position="144"/>
    </location>
</feature>
<dbReference type="InterPro" id="IPR003599">
    <property type="entry name" value="Ig_sub"/>
</dbReference>
<dbReference type="InterPro" id="IPR007110">
    <property type="entry name" value="Ig-like_dom"/>
</dbReference>
<dbReference type="PROSITE" id="PS50835">
    <property type="entry name" value="IG_LIKE"/>
    <property type="match status" value="1"/>
</dbReference>
<dbReference type="SMART" id="SM00406">
    <property type="entry name" value="IGv"/>
    <property type="match status" value="1"/>
</dbReference>